<dbReference type="GO" id="GO:0003723">
    <property type="term" value="F:RNA binding"/>
    <property type="evidence" value="ECO:0007669"/>
    <property type="project" value="UniProtKB-KW"/>
</dbReference>
<evidence type="ECO:0000256" key="3">
    <source>
        <dbReference type="ARBA" id="ARBA00022695"/>
    </source>
</evidence>
<dbReference type="InterPro" id="IPR041577">
    <property type="entry name" value="RT_RNaseH_2"/>
</dbReference>
<organism evidence="14 15">
    <name type="scientific">Araneus ventricosus</name>
    <name type="common">Orbweaver spider</name>
    <name type="synonym">Epeira ventricosa</name>
    <dbReference type="NCBI Taxonomy" id="182803"/>
    <lineage>
        <taxon>Eukaryota</taxon>
        <taxon>Metazoa</taxon>
        <taxon>Ecdysozoa</taxon>
        <taxon>Arthropoda</taxon>
        <taxon>Chelicerata</taxon>
        <taxon>Arachnida</taxon>
        <taxon>Araneae</taxon>
        <taxon>Araneomorphae</taxon>
        <taxon>Entelegynae</taxon>
        <taxon>Araneoidea</taxon>
        <taxon>Araneidae</taxon>
        <taxon>Araneus</taxon>
    </lineage>
</organism>
<keyword evidence="11" id="KW-0175">Coiled coil</keyword>
<dbReference type="CDD" id="cd09274">
    <property type="entry name" value="RNase_HI_RT_Ty3"/>
    <property type="match status" value="1"/>
</dbReference>
<dbReference type="GO" id="GO:0004519">
    <property type="term" value="F:endonuclease activity"/>
    <property type="evidence" value="ECO:0007669"/>
    <property type="project" value="UniProtKB-KW"/>
</dbReference>
<evidence type="ECO:0000313" key="14">
    <source>
        <dbReference type="EMBL" id="GBO27173.1"/>
    </source>
</evidence>
<dbReference type="InterPro" id="IPR050951">
    <property type="entry name" value="Retrovirus_Pol_polyprotein"/>
</dbReference>
<dbReference type="GO" id="GO:0015074">
    <property type="term" value="P:DNA integration"/>
    <property type="evidence" value="ECO:0007669"/>
    <property type="project" value="UniProtKB-KW"/>
</dbReference>
<dbReference type="Pfam" id="PF17919">
    <property type="entry name" value="RT_RNaseH_2"/>
    <property type="match status" value="1"/>
</dbReference>
<dbReference type="PANTHER" id="PTHR37984">
    <property type="entry name" value="PROTEIN CBG26694"/>
    <property type="match status" value="1"/>
</dbReference>
<keyword evidence="5" id="KW-0378">Hydrolase</keyword>
<dbReference type="GO" id="GO:0003964">
    <property type="term" value="F:RNA-directed DNA polymerase activity"/>
    <property type="evidence" value="ECO:0007669"/>
    <property type="project" value="UniProtKB-KW"/>
</dbReference>
<evidence type="ECO:0000256" key="6">
    <source>
        <dbReference type="ARBA" id="ARBA00022842"/>
    </source>
</evidence>
<keyword evidence="7" id="KW-0694">RNA-binding</keyword>
<evidence type="ECO:0000313" key="15">
    <source>
        <dbReference type="Proteomes" id="UP000499080"/>
    </source>
</evidence>
<dbReference type="Pfam" id="PF00078">
    <property type="entry name" value="RVT_1"/>
    <property type="match status" value="1"/>
</dbReference>
<keyword evidence="4" id="KW-0540">Nuclease</keyword>
<keyword evidence="6" id="KW-0460">Magnesium</keyword>
<dbReference type="FunFam" id="3.10.10.10:FF:000002">
    <property type="entry name" value="Retrovirus-related Pol polyprotein from transposon 17.6-like protein"/>
    <property type="match status" value="1"/>
</dbReference>
<evidence type="ECO:0000256" key="2">
    <source>
        <dbReference type="ARBA" id="ARBA00022679"/>
    </source>
</evidence>
<dbReference type="SUPFAM" id="SSF50630">
    <property type="entry name" value="Acid proteases"/>
    <property type="match status" value="1"/>
</dbReference>
<dbReference type="Gene3D" id="3.30.70.270">
    <property type="match status" value="3"/>
</dbReference>
<dbReference type="InterPro" id="IPR021109">
    <property type="entry name" value="Peptidase_aspartic_dom_sf"/>
</dbReference>
<keyword evidence="8" id="KW-0229">DNA integration</keyword>
<dbReference type="SUPFAM" id="SSF56672">
    <property type="entry name" value="DNA/RNA polymerases"/>
    <property type="match status" value="1"/>
</dbReference>
<keyword evidence="9" id="KW-0695">RNA-directed DNA polymerase</keyword>
<evidence type="ECO:0000256" key="1">
    <source>
        <dbReference type="ARBA" id="ARBA00012493"/>
    </source>
</evidence>
<evidence type="ECO:0000256" key="7">
    <source>
        <dbReference type="ARBA" id="ARBA00022884"/>
    </source>
</evidence>
<feature type="coiled-coil region" evidence="11">
    <location>
        <begin position="211"/>
        <end position="238"/>
    </location>
</feature>
<evidence type="ECO:0000256" key="5">
    <source>
        <dbReference type="ARBA" id="ARBA00022759"/>
    </source>
</evidence>
<dbReference type="InterPro" id="IPR043502">
    <property type="entry name" value="DNA/RNA_pol_sf"/>
</dbReference>
<dbReference type="Gene3D" id="3.10.10.10">
    <property type="entry name" value="HIV Type 1 Reverse Transcriptase, subunit A, domain 1"/>
    <property type="match status" value="1"/>
</dbReference>
<evidence type="ECO:0000259" key="12">
    <source>
        <dbReference type="Pfam" id="PF00078"/>
    </source>
</evidence>
<evidence type="ECO:0000256" key="11">
    <source>
        <dbReference type="SAM" id="Coils"/>
    </source>
</evidence>
<evidence type="ECO:0000256" key="9">
    <source>
        <dbReference type="ARBA" id="ARBA00022918"/>
    </source>
</evidence>
<keyword evidence="5" id="KW-0255">Endonuclease</keyword>
<keyword evidence="15" id="KW-1185">Reference proteome</keyword>
<dbReference type="InterPro" id="IPR001969">
    <property type="entry name" value="Aspartic_peptidase_AS"/>
</dbReference>
<dbReference type="InterPro" id="IPR043128">
    <property type="entry name" value="Rev_trsase/Diguanyl_cyclase"/>
</dbReference>
<dbReference type="FunFam" id="3.30.70.270:FF:000020">
    <property type="entry name" value="Transposon Tf2-6 polyprotein-like Protein"/>
    <property type="match status" value="1"/>
</dbReference>
<dbReference type="PANTHER" id="PTHR37984:SF5">
    <property type="entry name" value="PROTEIN NYNRIN-LIKE"/>
    <property type="match status" value="1"/>
</dbReference>
<dbReference type="OrthoDB" id="6427353at2759"/>
<feature type="domain" description="Reverse transcriptase/retrotransposon-derived protein RNase H-like" evidence="13">
    <location>
        <begin position="471"/>
        <end position="567"/>
    </location>
</feature>
<accession>A0A4Y2VP55</accession>
<dbReference type="Gene3D" id="2.40.70.10">
    <property type="entry name" value="Acid Proteases"/>
    <property type="match status" value="1"/>
</dbReference>
<keyword evidence="10" id="KW-0511">Multifunctional enzyme</keyword>
<protein>
    <recommendedName>
        <fullName evidence="1">RNA-directed DNA polymerase</fullName>
        <ecNumber evidence="1">2.7.7.49</ecNumber>
    </recommendedName>
</protein>
<reference evidence="14 15" key="1">
    <citation type="journal article" date="2019" name="Sci. Rep.">
        <title>Orb-weaving spider Araneus ventricosus genome elucidates the spidroin gene catalogue.</title>
        <authorList>
            <person name="Kono N."/>
            <person name="Nakamura H."/>
            <person name="Ohtoshi R."/>
            <person name="Moran D.A.P."/>
            <person name="Shinohara A."/>
            <person name="Yoshida Y."/>
            <person name="Fujiwara M."/>
            <person name="Mori M."/>
            <person name="Tomita M."/>
            <person name="Arakawa K."/>
        </authorList>
    </citation>
    <scope>NUCLEOTIDE SEQUENCE [LARGE SCALE GENOMIC DNA]</scope>
</reference>
<evidence type="ECO:0000256" key="4">
    <source>
        <dbReference type="ARBA" id="ARBA00022722"/>
    </source>
</evidence>
<dbReference type="AlphaFoldDB" id="A0A4Y2VP55"/>
<evidence type="ECO:0000256" key="8">
    <source>
        <dbReference type="ARBA" id="ARBA00022908"/>
    </source>
</evidence>
<keyword evidence="2" id="KW-0808">Transferase</keyword>
<dbReference type="GO" id="GO:0006508">
    <property type="term" value="P:proteolysis"/>
    <property type="evidence" value="ECO:0007669"/>
    <property type="project" value="InterPro"/>
</dbReference>
<feature type="domain" description="Reverse transcriptase" evidence="12">
    <location>
        <begin position="303"/>
        <end position="375"/>
    </location>
</feature>
<dbReference type="EMBL" id="BGPR01050154">
    <property type="protein sequence ID" value="GBO27173.1"/>
    <property type="molecule type" value="Genomic_DNA"/>
</dbReference>
<comment type="caution">
    <text evidence="14">The sequence shown here is derived from an EMBL/GenBank/DDBJ whole genome shotgun (WGS) entry which is preliminary data.</text>
</comment>
<dbReference type="CDD" id="cd01647">
    <property type="entry name" value="RT_LTR"/>
    <property type="match status" value="1"/>
</dbReference>
<name>A0A4Y2VP55_ARAVE</name>
<proteinExistence type="predicted"/>
<dbReference type="FunFam" id="3.10.20.370:FF:000001">
    <property type="entry name" value="Retrovirus-related Pol polyprotein from transposon 17.6-like protein"/>
    <property type="match status" value="1"/>
</dbReference>
<dbReference type="PROSITE" id="PS00141">
    <property type="entry name" value="ASP_PROTEASE"/>
    <property type="match status" value="1"/>
</dbReference>
<sequence length="579" mass="65206">MYGRLTGRRLPFLNKAPEEGLKVSTLCGGRNGLYLEGSICGIPCLMLVDTGANVTLTATGEKAEIHGKLDAAIECGSRKFQHKIYVADITDPCILGLDFLQKFNFMVDLEKNEIQTGGEEIPLFSASAEDSKLCSVLAKDETNIPARSECLIQGVPEASGKFRYPVTDFPSQCSQKGTIDKGAVIATCEPVVDIVARPQGFSESLRLPSILENLEGLNEEQRTAVKELLQELQNLFSTSDSDVGRCNMTQHRINTGNHPPIKQYPRRLPLAKKEEAERLVKEMVDNGIIEESSGPWASPIVLVKKKDGSTRFCVDYRKLNEITIKDSYTLPRIDDTLDALNGSQWFSTLDLKSGYWQVEIQPEDKEKTAFTTGQGLWQFKRLQKVNLKLSPKKCRFFRKEVSYLGHIISADGVKTDPGKTKAVVDWPRPETVHDLRSFLGLCTYYRRFVRNFSAIARHLHKLTEARTNFKWTEECEKSFNSLKQALITFPALTYPRTDKEFILDTDASNEGIGAVLSQKIGNEECVIAYFNKSLGKPERNYCVTRKELLAIVKSIEHFHHYLYGRKFLQGLIMHPLDGF</sequence>
<dbReference type="InterPro" id="IPR000477">
    <property type="entry name" value="RT_dom"/>
</dbReference>
<evidence type="ECO:0000259" key="13">
    <source>
        <dbReference type="Pfam" id="PF17919"/>
    </source>
</evidence>
<evidence type="ECO:0000256" key="10">
    <source>
        <dbReference type="ARBA" id="ARBA00023268"/>
    </source>
</evidence>
<dbReference type="Gene3D" id="3.10.20.370">
    <property type="match status" value="1"/>
</dbReference>
<dbReference type="CDD" id="cd00303">
    <property type="entry name" value="retropepsin_like"/>
    <property type="match status" value="1"/>
</dbReference>
<gene>
    <name evidence="14" type="primary">POL_384</name>
    <name evidence="14" type="ORF">AVEN_47297_1</name>
</gene>
<dbReference type="EC" id="2.7.7.49" evidence="1"/>
<dbReference type="GO" id="GO:0004190">
    <property type="term" value="F:aspartic-type endopeptidase activity"/>
    <property type="evidence" value="ECO:0007669"/>
    <property type="project" value="InterPro"/>
</dbReference>
<dbReference type="Proteomes" id="UP000499080">
    <property type="component" value="Unassembled WGS sequence"/>
</dbReference>
<keyword evidence="3" id="KW-0548">Nucleotidyltransferase</keyword>